<dbReference type="PANTHER" id="PTHR36835:SF1">
    <property type="entry name" value="CYTOCHROME BO(3) UBIQUINOL OXIDASE SUBUNIT 4"/>
    <property type="match status" value="1"/>
</dbReference>
<evidence type="ECO:0000256" key="18">
    <source>
        <dbReference type="SAM" id="Phobius"/>
    </source>
</evidence>
<dbReference type="Pfam" id="PF03626">
    <property type="entry name" value="COX4_pro"/>
    <property type="match status" value="1"/>
</dbReference>
<dbReference type="AlphaFoldDB" id="A0A7Y9FL44"/>
<comment type="function">
    <text evidence="12">Cytochrome bo(3) ubiquinol terminal oxidase is the component of the aerobic respiratory chain of E.coli that predominates when cells are grown at high aeration. Has proton pump activity across the membrane in addition to electron transfer, pumping 2 protons/electron.</text>
</comment>
<sequence>MSADTHHDAHGAHDAHDNAHGHGHGHSSEGAHGSRKDYLIGFILSVILTAIPFGLVMSGVIADARITAGIVMVFALVQIVVHMIYFLHMNSKSENGWTLMALIFTIIVLTICLAGSLWVMYHMNLNMMPSMDASAM</sequence>
<dbReference type="GO" id="GO:0015078">
    <property type="term" value="F:proton transmembrane transporter activity"/>
    <property type="evidence" value="ECO:0007669"/>
    <property type="project" value="TreeGrafter"/>
</dbReference>
<dbReference type="InterPro" id="IPR005171">
    <property type="entry name" value="Cyt_c_oxidase_su4_prok"/>
</dbReference>
<evidence type="ECO:0000256" key="10">
    <source>
        <dbReference type="ARBA" id="ARBA00023002"/>
    </source>
</evidence>
<keyword evidence="6" id="KW-1003">Cell membrane</keyword>
<dbReference type="GO" id="GO:0019646">
    <property type="term" value="P:aerobic electron transport chain"/>
    <property type="evidence" value="ECO:0007669"/>
    <property type="project" value="TreeGrafter"/>
</dbReference>
<dbReference type="InterPro" id="IPR050968">
    <property type="entry name" value="Cytochrome_c_oxidase_bac_sub4"/>
</dbReference>
<evidence type="ECO:0000313" key="20">
    <source>
        <dbReference type="Proteomes" id="UP000517753"/>
    </source>
</evidence>
<evidence type="ECO:0000256" key="7">
    <source>
        <dbReference type="ARBA" id="ARBA00022692"/>
    </source>
</evidence>
<comment type="subcellular location">
    <subcellularLocation>
        <location evidence="1">Cell membrane</location>
        <topology evidence="1">Multi-pass membrane protein</topology>
    </subcellularLocation>
</comment>
<protein>
    <recommendedName>
        <fullName evidence="4">Cytochrome bo(3) ubiquinol oxidase subunit 4</fullName>
    </recommendedName>
    <alternativeName>
        <fullName evidence="16">Cytochrome o ubiquinol oxidase subunit 4</fullName>
    </alternativeName>
    <alternativeName>
        <fullName evidence="13">Oxidase bo(3) subunit 4</fullName>
    </alternativeName>
    <alternativeName>
        <fullName evidence="14">Ubiquinol oxidase polypeptide IV</fullName>
    </alternativeName>
    <alternativeName>
        <fullName evidence="15">Ubiquinol oxidase subunit 4</fullName>
    </alternativeName>
</protein>
<proteinExistence type="inferred from homology"/>
<evidence type="ECO:0000256" key="14">
    <source>
        <dbReference type="ARBA" id="ARBA00030211"/>
    </source>
</evidence>
<evidence type="ECO:0000256" key="6">
    <source>
        <dbReference type="ARBA" id="ARBA00022475"/>
    </source>
</evidence>
<evidence type="ECO:0000256" key="8">
    <source>
        <dbReference type="ARBA" id="ARBA00022982"/>
    </source>
</evidence>
<comment type="subunit">
    <text evidence="3">Heterooctamer of two A chains, two B chains, two C chains and two D chains.</text>
</comment>
<evidence type="ECO:0000256" key="3">
    <source>
        <dbReference type="ARBA" id="ARBA00011700"/>
    </source>
</evidence>
<gene>
    <name evidence="19" type="ORF">HD841_001034</name>
</gene>
<dbReference type="GO" id="GO:0005886">
    <property type="term" value="C:plasma membrane"/>
    <property type="evidence" value="ECO:0007669"/>
    <property type="project" value="UniProtKB-SubCell"/>
</dbReference>
<dbReference type="InterPro" id="IPR014210">
    <property type="entry name" value="Cyt_o_ubiqinol_oxidase_su4"/>
</dbReference>
<keyword evidence="7 18" id="KW-0812">Transmembrane</keyword>
<evidence type="ECO:0000256" key="11">
    <source>
        <dbReference type="ARBA" id="ARBA00023136"/>
    </source>
</evidence>
<evidence type="ECO:0000256" key="13">
    <source>
        <dbReference type="ARBA" id="ARBA00030071"/>
    </source>
</evidence>
<comment type="caution">
    <text evidence="19">The sequence shown here is derived from an EMBL/GenBank/DDBJ whole genome shotgun (WGS) entry which is preliminary data.</text>
</comment>
<evidence type="ECO:0000256" key="17">
    <source>
        <dbReference type="SAM" id="MobiDB-lite"/>
    </source>
</evidence>
<dbReference type="GO" id="GO:0009319">
    <property type="term" value="C:cytochrome o ubiquinol oxidase complex"/>
    <property type="evidence" value="ECO:0007669"/>
    <property type="project" value="TreeGrafter"/>
</dbReference>
<evidence type="ECO:0000256" key="2">
    <source>
        <dbReference type="ARBA" id="ARBA00008079"/>
    </source>
</evidence>
<keyword evidence="20" id="KW-1185">Reference proteome</keyword>
<accession>A0A7Y9FL44</accession>
<evidence type="ECO:0000256" key="5">
    <source>
        <dbReference type="ARBA" id="ARBA00022448"/>
    </source>
</evidence>
<dbReference type="NCBIfam" id="TIGR02847">
    <property type="entry name" value="CyoD"/>
    <property type="match status" value="1"/>
</dbReference>
<evidence type="ECO:0000256" key="15">
    <source>
        <dbReference type="ARBA" id="ARBA00031887"/>
    </source>
</evidence>
<dbReference type="GO" id="GO:0015990">
    <property type="term" value="P:electron transport coupled proton transport"/>
    <property type="evidence" value="ECO:0007669"/>
    <property type="project" value="InterPro"/>
</dbReference>
<dbReference type="Proteomes" id="UP000517753">
    <property type="component" value="Unassembled WGS sequence"/>
</dbReference>
<keyword evidence="5" id="KW-0813">Transport</keyword>
<reference evidence="19 20" key="1">
    <citation type="submission" date="2020-08" db="EMBL/GenBank/DDBJ databases">
        <title>The Agave Microbiome: Exploring the role of microbial communities in plant adaptations to desert environments.</title>
        <authorList>
            <person name="Partida-Martinez L.P."/>
        </authorList>
    </citation>
    <scope>NUCLEOTIDE SEQUENCE [LARGE SCALE GENOMIC DNA]</scope>
    <source>
        <strain evidence="19 20">AS2.3</strain>
    </source>
</reference>
<keyword evidence="10" id="KW-0560">Oxidoreductase</keyword>
<evidence type="ECO:0000256" key="9">
    <source>
        <dbReference type="ARBA" id="ARBA00022989"/>
    </source>
</evidence>
<dbReference type="EMBL" id="JACCBY010000001">
    <property type="protein sequence ID" value="NYD89265.1"/>
    <property type="molecule type" value="Genomic_DNA"/>
</dbReference>
<organism evidence="19 20">
    <name type="scientific">Sphingomonas melonis</name>
    <dbReference type="NCBI Taxonomy" id="152682"/>
    <lineage>
        <taxon>Bacteria</taxon>
        <taxon>Pseudomonadati</taxon>
        <taxon>Pseudomonadota</taxon>
        <taxon>Alphaproteobacteria</taxon>
        <taxon>Sphingomonadales</taxon>
        <taxon>Sphingomonadaceae</taxon>
        <taxon>Sphingomonas</taxon>
    </lineage>
</organism>
<evidence type="ECO:0000256" key="4">
    <source>
        <dbReference type="ARBA" id="ARBA00014689"/>
    </source>
</evidence>
<dbReference type="GO" id="GO:0009486">
    <property type="term" value="F:cytochrome bo3 ubiquinol oxidase activity"/>
    <property type="evidence" value="ECO:0007669"/>
    <property type="project" value="InterPro"/>
</dbReference>
<evidence type="ECO:0000313" key="19">
    <source>
        <dbReference type="EMBL" id="NYD89265.1"/>
    </source>
</evidence>
<dbReference type="PANTHER" id="PTHR36835">
    <property type="entry name" value="CYTOCHROME BO(3) UBIQUINOL OXIDASE SUBUNIT 4"/>
    <property type="match status" value="1"/>
</dbReference>
<comment type="similarity">
    <text evidence="2">Belongs to the cytochrome c oxidase bacterial subunit 4 family.</text>
</comment>
<evidence type="ECO:0000256" key="12">
    <source>
        <dbReference type="ARBA" id="ARBA00025694"/>
    </source>
</evidence>
<feature type="transmembrane region" description="Helical" evidence="18">
    <location>
        <begin position="66"/>
        <end position="87"/>
    </location>
</feature>
<feature type="transmembrane region" description="Helical" evidence="18">
    <location>
        <begin position="99"/>
        <end position="121"/>
    </location>
</feature>
<keyword evidence="8" id="KW-0249">Electron transport</keyword>
<feature type="transmembrane region" description="Helical" evidence="18">
    <location>
        <begin position="38"/>
        <end position="60"/>
    </location>
</feature>
<keyword evidence="11 18" id="KW-0472">Membrane</keyword>
<name>A0A7Y9FL44_9SPHN</name>
<dbReference type="RefSeq" id="WP_179507741.1">
    <property type="nucleotide sequence ID" value="NZ_JACCBY010000001.1"/>
</dbReference>
<evidence type="ECO:0000256" key="1">
    <source>
        <dbReference type="ARBA" id="ARBA00004651"/>
    </source>
</evidence>
<keyword evidence="9 18" id="KW-1133">Transmembrane helix</keyword>
<evidence type="ECO:0000256" key="16">
    <source>
        <dbReference type="ARBA" id="ARBA00032185"/>
    </source>
</evidence>
<feature type="region of interest" description="Disordered" evidence="17">
    <location>
        <begin position="1"/>
        <end position="30"/>
    </location>
</feature>